<feature type="domain" description="Reverse transcriptase Ty1/copia-type" evidence="1">
    <location>
        <begin position="189"/>
        <end position="305"/>
    </location>
</feature>
<reference evidence="2" key="1">
    <citation type="submission" date="2021-03" db="EMBL/GenBank/DDBJ databases">
        <title>Draft genome sequence of rust myrtle Austropuccinia psidii MF-1, a brazilian biotype.</title>
        <authorList>
            <person name="Quecine M.C."/>
            <person name="Pachon D.M.R."/>
            <person name="Bonatelli M.L."/>
            <person name="Correr F.H."/>
            <person name="Franceschini L.M."/>
            <person name="Leite T.F."/>
            <person name="Margarido G.R.A."/>
            <person name="Almeida C.A."/>
            <person name="Ferrarezi J.A."/>
            <person name="Labate C.A."/>
        </authorList>
    </citation>
    <scope>NUCLEOTIDE SEQUENCE</scope>
    <source>
        <strain evidence="2">MF-1</strain>
    </source>
</reference>
<protein>
    <recommendedName>
        <fullName evidence="1">Reverse transcriptase Ty1/copia-type domain-containing protein</fullName>
    </recommendedName>
</protein>
<organism evidence="2 3">
    <name type="scientific">Austropuccinia psidii MF-1</name>
    <dbReference type="NCBI Taxonomy" id="1389203"/>
    <lineage>
        <taxon>Eukaryota</taxon>
        <taxon>Fungi</taxon>
        <taxon>Dikarya</taxon>
        <taxon>Basidiomycota</taxon>
        <taxon>Pucciniomycotina</taxon>
        <taxon>Pucciniomycetes</taxon>
        <taxon>Pucciniales</taxon>
        <taxon>Sphaerophragmiaceae</taxon>
        <taxon>Austropuccinia</taxon>
    </lineage>
</organism>
<evidence type="ECO:0000313" key="3">
    <source>
        <dbReference type="Proteomes" id="UP000765509"/>
    </source>
</evidence>
<evidence type="ECO:0000313" key="2">
    <source>
        <dbReference type="EMBL" id="MBW0493411.1"/>
    </source>
</evidence>
<dbReference type="AlphaFoldDB" id="A0A9Q3CY53"/>
<name>A0A9Q3CY53_9BASI</name>
<accession>A0A9Q3CY53</accession>
<dbReference type="OrthoDB" id="3054497at2759"/>
<dbReference type="Pfam" id="PF07727">
    <property type="entry name" value="RVT_2"/>
    <property type="match status" value="1"/>
</dbReference>
<proteinExistence type="predicted"/>
<sequence>MLLESKLPNIFWQYAYLMAAFIHNQILNSRTCDRSPFECLFNCAPALKIIYPFGAKALVHIPHSQKNSKLHPCALECDLLNILIGSSDWLLWDIEGKQTIQYNSVVLPDFNHPLQITSEKGNLQYILNAELGEFPTEEISSRQENAIITLPTPQDFVIPSNFKNAMKSSFQKEWYSSCLDKLNQLKRRDVFDLVDKPKDAKVIGHQWVFNLKLNSAGEIQKFKACFCAQGDSKRPGIDCGESYAPIASFLFLRLLLTVAKFYKWSIASFDVSGAYLFSPIDEKNFVSPPVEIDSSLSGKVLLLKKLFMVYTKLGDVGGSFFLNYYIV</sequence>
<dbReference type="Proteomes" id="UP000765509">
    <property type="component" value="Unassembled WGS sequence"/>
</dbReference>
<evidence type="ECO:0000259" key="1">
    <source>
        <dbReference type="Pfam" id="PF07727"/>
    </source>
</evidence>
<comment type="caution">
    <text evidence="2">The sequence shown here is derived from an EMBL/GenBank/DDBJ whole genome shotgun (WGS) entry which is preliminary data.</text>
</comment>
<gene>
    <name evidence="2" type="ORF">O181_033126</name>
</gene>
<keyword evidence="3" id="KW-1185">Reference proteome</keyword>
<dbReference type="InterPro" id="IPR013103">
    <property type="entry name" value="RVT_2"/>
</dbReference>
<dbReference type="EMBL" id="AVOT02012055">
    <property type="protein sequence ID" value="MBW0493411.1"/>
    <property type="molecule type" value="Genomic_DNA"/>
</dbReference>